<dbReference type="Gene3D" id="1.10.260.50">
    <property type="match status" value="1"/>
</dbReference>
<keyword evidence="7" id="KW-0408">Iron</keyword>
<evidence type="ECO:0000313" key="13">
    <source>
        <dbReference type="EMBL" id="GAA2012230.1"/>
    </source>
</evidence>
<dbReference type="PANTHER" id="PTHR11601:SF34">
    <property type="entry name" value="CYSTEINE DESULFURASE"/>
    <property type="match status" value="1"/>
</dbReference>
<dbReference type="PIRSF" id="PIRSF005572">
    <property type="entry name" value="NifS"/>
    <property type="match status" value="1"/>
</dbReference>
<organism evidence="13 14">
    <name type="scientific">Brevibacterium samyangense</name>
    <dbReference type="NCBI Taxonomy" id="366888"/>
    <lineage>
        <taxon>Bacteria</taxon>
        <taxon>Bacillati</taxon>
        <taxon>Actinomycetota</taxon>
        <taxon>Actinomycetes</taxon>
        <taxon>Micrococcales</taxon>
        <taxon>Brevibacteriaceae</taxon>
        <taxon>Brevibacterium</taxon>
    </lineage>
</organism>
<evidence type="ECO:0000256" key="6">
    <source>
        <dbReference type="ARBA" id="ARBA00022898"/>
    </source>
</evidence>
<reference evidence="14" key="1">
    <citation type="journal article" date="2019" name="Int. J. Syst. Evol. Microbiol.">
        <title>The Global Catalogue of Microorganisms (GCM) 10K type strain sequencing project: providing services to taxonomists for standard genome sequencing and annotation.</title>
        <authorList>
            <consortium name="The Broad Institute Genomics Platform"/>
            <consortium name="The Broad Institute Genome Sequencing Center for Infectious Disease"/>
            <person name="Wu L."/>
            <person name="Ma J."/>
        </authorList>
    </citation>
    <scope>NUCLEOTIDE SEQUENCE [LARGE SCALE GENOMIC DNA]</scope>
    <source>
        <strain evidence="14">JCM 14546</strain>
    </source>
</reference>
<dbReference type="InterPro" id="IPR015421">
    <property type="entry name" value="PyrdxlP-dep_Trfase_major"/>
</dbReference>
<evidence type="ECO:0000256" key="5">
    <source>
        <dbReference type="ARBA" id="ARBA00022723"/>
    </source>
</evidence>
<evidence type="ECO:0000259" key="12">
    <source>
        <dbReference type="Pfam" id="PF00266"/>
    </source>
</evidence>
<dbReference type="InterPro" id="IPR015424">
    <property type="entry name" value="PyrdxlP-dep_Trfase"/>
</dbReference>
<keyword evidence="5" id="KW-0479">Metal-binding</keyword>
<feature type="domain" description="Aminotransferase class V" evidence="12">
    <location>
        <begin position="36"/>
        <end position="407"/>
    </location>
</feature>
<dbReference type="InterPro" id="IPR016454">
    <property type="entry name" value="Cysteine_dSase"/>
</dbReference>
<evidence type="ECO:0000256" key="11">
    <source>
        <dbReference type="SAM" id="MobiDB-lite"/>
    </source>
</evidence>
<comment type="catalytic activity">
    <reaction evidence="9">
        <text>(sulfur carrier)-H + L-cysteine = (sulfur carrier)-SH + L-alanine</text>
        <dbReference type="Rhea" id="RHEA:43892"/>
        <dbReference type="Rhea" id="RHEA-COMP:14737"/>
        <dbReference type="Rhea" id="RHEA-COMP:14739"/>
        <dbReference type="ChEBI" id="CHEBI:29917"/>
        <dbReference type="ChEBI" id="CHEBI:35235"/>
        <dbReference type="ChEBI" id="CHEBI:57972"/>
        <dbReference type="ChEBI" id="CHEBI:64428"/>
        <dbReference type="EC" id="2.8.1.7"/>
    </reaction>
</comment>
<evidence type="ECO:0000256" key="8">
    <source>
        <dbReference type="ARBA" id="ARBA00023014"/>
    </source>
</evidence>
<dbReference type="InterPro" id="IPR000192">
    <property type="entry name" value="Aminotrans_V_dom"/>
</dbReference>
<evidence type="ECO:0000256" key="4">
    <source>
        <dbReference type="ARBA" id="ARBA00022679"/>
    </source>
</evidence>
<proteinExistence type="inferred from homology"/>
<evidence type="ECO:0000256" key="2">
    <source>
        <dbReference type="ARBA" id="ARBA00006490"/>
    </source>
</evidence>
<comment type="similarity">
    <text evidence="2">Belongs to the class-V pyridoxal-phosphate-dependent aminotransferase family. NifS/IscS subfamily.</text>
</comment>
<dbReference type="Pfam" id="PF00266">
    <property type="entry name" value="Aminotran_5"/>
    <property type="match status" value="1"/>
</dbReference>
<dbReference type="EC" id="2.8.1.7" evidence="3"/>
<dbReference type="InterPro" id="IPR015422">
    <property type="entry name" value="PyrdxlP-dep_Trfase_small"/>
</dbReference>
<dbReference type="Gene3D" id="3.40.640.10">
    <property type="entry name" value="Type I PLP-dependent aspartate aminotransferase-like (Major domain)"/>
    <property type="match status" value="1"/>
</dbReference>
<keyword evidence="14" id="KW-1185">Reference proteome</keyword>
<evidence type="ECO:0000256" key="3">
    <source>
        <dbReference type="ARBA" id="ARBA00012239"/>
    </source>
</evidence>
<dbReference type="EMBL" id="BAAANO010000025">
    <property type="protein sequence ID" value="GAA2012230.1"/>
    <property type="molecule type" value="Genomic_DNA"/>
</dbReference>
<name>A0ABP5F435_9MICO</name>
<dbReference type="SUPFAM" id="SSF53383">
    <property type="entry name" value="PLP-dependent transferases"/>
    <property type="match status" value="1"/>
</dbReference>
<sequence>MGETVVFSRSEAVPIVRKVSRPAVRDRRKMVPVRAYFDHAATSPMTDEVLAAYTAELTRIGNPSSLHAEGQASRMRMEAARATLAAAVGASTPSEVVFTSGGTEADNLALKGIWWARNESAAGSLPRPRLLVSEIEHHAVLETAEWLETRGAELVWLPVDAEGVLDLAAFERALLTDPERTALVSVMYANNEIGTLQPIAEVVSLAHAHGVPVHTDAVQALGQVPLDFAGLGVDAMTLSAHKIGGPVGVGALVLARDLAPVPVLHGGGQERKVRSGTLDVAGATAFAEAARLATERLPEAAARLGDLRDRLIAGIEAAVPDAVLSGPRGDRRLPGNVHFTFPGAEGDSMLFLLDVAGFATSTGSACQAGVSRPSHVLMACGRDEDTARSTQRFTLGYGTTEEEIDALVAALPDVVARARRAGMVSATPAWMSDTPEMPTASASTAPPSTAHPTREVPRS</sequence>
<comment type="cofactor">
    <cofactor evidence="1 10">
        <name>pyridoxal 5'-phosphate</name>
        <dbReference type="ChEBI" id="CHEBI:597326"/>
    </cofactor>
</comment>
<evidence type="ECO:0000256" key="9">
    <source>
        <dbReference type="ARBA" id="ARBA00050776"/>
    </source>
</evidence>
<keyword evidence="6" id="KW-0663">Pyridoxal phosphate</keyword>
<protein>
    <recommendedName>
        <fullName evidence="3">cysteine desulfurase</fullName>
        <ecNumber evidence="3">2.8.1.7</ecNumber>
    </recommendedName>
</protein>
<dbReference type="PANTHER" id="PTHR11601">
    <property type="entry name" value="CYSTEINE DESULFURYLASE FAMILY MEMBER"/>
    <property type="match status" value="1"/>
</dbReference>
<dbReference type="InterPro" id="IPR020578">
    <property type="entry name" value="Aminotrans_V_PyrdxlP_BS"/>
</dbReference>
<feature type="compositionally biased region" description="Low complexity" evidence="11">
    <location>
        <begin position="438"/>
        <end position="451"/>
    </location>
</feature>
<keyword evidence="4" id="KW-0808">Transferase</keyword>
<dbReference type="Proteomes" id="UP001500755">
    <property type="component" value="Unassembled WGS sequence"/>
</dbReference>
<evidence type="ECO:0000256" key="10">
    <source>
        <dbReference type="RuleBase" id="RU004504"/>
    </source>
</evidence>
<accession>A0ABP5F435</accession>
<dbReference type="Gene3D" id="3.90.1150.10">
    <property type="entry name" value="Aspartate Aminotransferase, domain 1"/>
    <property type="match status" value="1"/>
</dbReference>
<feature type="region of interest" description="Disordered" evidence="11">
    <location>
        <begin position="429"/>
        <end position="459"/>
    </location>
</feature>
<gene>
    <name evidence="13" type="ORF">GCM10009755_24600</name>
</gene>
<dbReference type="PROSITE" id="PS00595">
    <property type="entry name" value="AA_TRANSFER_CLASS_5"/>
    <property type="match status" value="1"/>
</dbReference>
<evidence type="ECO:0000256" key="7">
    <source>
        <dbReference type="ARBA" id="ARBA00023004"/>
    </source>
</evidence>
<comment type="caution">
    <text evidence="13">The sequence shown here is derived from an EMBL/GenBank/DDBJ whole genome shotgun (WGS) entry which is preliminary data.</text>
</comment>
<evidence type="ECO:0000256" key="1">
    <source>
        <dbReference type="ARBA" id="ARBA00001933"/>
    </source>
</evidence>
<keyword evidence="8" id="KW-0411">Iron-sulfur</keyword>
<evidence type="ECO:0000313" key="14">
    <source>
        <dbReference type="Proteomes" id="UP001500755"/>
    </source>
</evidence>